<dbReference type="Proteomes" id="UP001341135">
    <property type="component" value="Chromosome"/>
</dbReference>
<sequence>MHKKALELMDSLPENQKNQVQVFFDKYYPTKEQHYWSVTKLFAHAMYIPMFLQIGLHNVAKGKFSKLVYIDTHSGPGLAKIGGDERDIVLGSALLALHWPRVVASQVPQFKNIARGFDELHFIELSWRNTNILRKFVNSFTHVKVYTDDANRSLPRIPVDERALVYLFVDPYGELDSQLSYDALSSFVARHRADIMMSVFASHLARGFSSISRIDLLKERVERIFGPGFCTSTCPGAQLLCSIGAATRDAVLEAFKCLLRKLGYQKVVDIPVRFEKGILYYMVLATKGSGGWIDGYIDYISNKAPKDYETLKKLWLRATGRLVGLDNFF</sequence>
<organism evidence="1 2">
    <name type="scientific">Pyrodictium abyssi</name>
    <dbReference type="NCBI Taxonomy" id="54256"/>
    <lineage>
        <taxon>Archaea</taxon>
        <taxon>Thermoproteota</taxon>
        <taxon>Thermoprotei</taxon>
        <taxon>Desulfurococcales</taxon>
        <taxon>Pyrodictiaceae</taxon>
        <taxon>Pyrodictium</taxon>
    </lineage>
</organism>
<dbReference type="NCBIfam" id="TIGR04474">
    <property type="entry name" value="tcm_partner"/>
    <property type="match status" value="1"/>
</dbReference>
<accession>A0ABN6ZSS2</accession>
<dbReference type="EMBL" id="AP028907">
    <property type="protein sequence ID" value="BES82574.1"/>
    <property type="molecule type" value="Genomic_DNA"/>
</dbReference>
<evidence type="ECO:0000313" key="1">
    <source>
        <dbReference type="EMBL" id="BES82574.1"/>
    </source>
</evidence>
<dbReference type="InterPro" id="IPR031009">
    <property type="entry name" value="Tcm_partner"/>
</dbReference>
<evidence type="ECO:0008006" key="3">
    <source>
        <dbReference type="Google" id="ProtNLM"/>
    </source>
</evidence>
<reference evidence="1 2" key="1">
    <citation type="submission" date="2023-09" db="EMBL/GenBank/DDBJ databases">
        <title>Pyrofollis japonicus gen. nov. sp. nov., a novel member of the family Pyrodictiaceae isolated from the Iheya North hydrothermal field.</title>
        <authorList>
            <person name="Miyazaki U."/>
            <person name="Sanari M."/>
            <person name="Tame A."/>
            <person name="Kitajima M."/>
            <person name="Okamoto A."/>
            <person name="Sawayama S."/>
            <person name="Miyazaki J."/>
            <person name="Takai K."/>
            <person name="Nakagawa S."/>
        </authorList>
    </citation>
    <scope>NUCLEOTIDE SEQUENCE [LARGE SCALE GENOMIC DNA]</scope>
    <source>
        <strain evidence="1 2">AV2</strain>
    </source>
</reference>
<gene>
    <name evidence="1" type="ORF">PABY_21410</name>
</gene>
<keyword evidence="2" id="KW-1185">Reference proteome</keyword>
<protein>
    <recommendedName>
        <fullName evidence="3">Three-Cys-motif partner protein TcmP</fullName>
    </recommendedName>
</protein>
<dbReference type="SUPFAM" id="SSF53335">
    <property type="entry name" value="S-adenosyl-L-methionine-dependent methyltransferases"/>
    <property type="match status" value="1"/>
</dbReference>
<dbReference type="InterPro" id="IPR029063">
    <property type="entry name" value="SAM-dependent_MTases_sf"/>
</dbReference>
<evidence type="ECO:0000313" key="2">
    <source>
        <dbReference type="Proteomes" id="UP001341135"/>
    </source>
</evidence>
<proteinExistence type="predicted"/>
<name>A0ABN6ZSS2_9CREN</name>